<dbReference type="InterPro" id="IPR003615">
    <property type="entry name" value="HNH_nuc"/>
</dbReference>
<feature type="domain" description="DUF222" evidence="2">
    <location>
        <begin position="32"/>
        <end position="308"/>
    </location>
</feature>
<proteinExistence type="predicted"/>
<evidence type="ECO:0000313" key="3">
    <source>
        <dbReference type="EMBL" id="MDH6279226.1"/>
    </source>
</evidence>
<feature type="region of interest" description="Disordered" evidence="1">
    <location>
        <begin position="529"/>
        <end position="561"/>
    </location>
</feature>
<evidence type="ECO:0000259" key="2">
    <source>
        <dbReference type="Pfam" id="PF02720"/>
    </source>
</evidence>
<feature type="compositionally biased region" description="Basic and acidic residues" evidence="1">
    <location>
        <begin position="325"/>
        <end position="337"/>
    </location>
</feature>
<accession>A0ABT6M4I5</accession>
<protein>
    <recommendedName>
        <fullName evidence="2">DUF222 domain-containing protein</fullName>
    </recommendedName>
</protein>
<sequence>MFDTGGGVGELAAEAVARDALRFVELSALARIENSHAARKVLLAGELTLSALERDVALRGGDIRDCGNEAIAEVSMRLGCSHTMASHFCDLGVDLRLRLPLTRAAFLAGELDYARAWRIHRETTGLLPETVALLEAEIVTSAQRLAPAALGREIRELIIRASPDEAASERELAEAECRVKVRPAGPLSEFAAIVTAEQGQAAWQLVCEMADTVCGKDRRGRQALLVDAFMALMHGESALPCTCEKRECPKAGAVSMPSRRKPLVQITVDVATLLGLTASPAYLDGHGPIDPQLAQLLAEDATWQAMLTEMVDLATDLGLVSNAGRERDADSDAHQPDDQVPQPVQRRQGLQMFRACGVRHRGGGVPSEPSPSRTGERSMSGPPPCGVGRAITEIESTLGTDLATRNVRDIDGHGGLRLPPNGALGYRPDTATAAMVRTRDGHCRFPGCSVPAARCQLDHVVPFDHRNPLAGGWTIVPNLQCLCQFHHNLKTMDLYRATMLGGGIVVWTSRYGTRVVTLPGGAYARDSADGLVPRLPRRTRSGGGPDPHHADAHCNVESPPF</sequence>
<comment type="caution">
    <text evidence="3">The sequence shown here is derived from an EMBL/GenBank/DDBJ whole genome shotgun (WGS) entry which is preliminary data.</text>
</comment>
<reference evidence="3 4" key="1">
    <citation type="submission" date="2023-04" db="EMBL/GenBank/DDBJ databases">
        <title>Forest soil microbial communities from Buena Vista Peninsula, Colon Province, Panama.</title>
        <authorList>
            <person name="Bouskill N."/>
        </authorList>
    </citation>
    <scope>NUCLEOTIDE SEQUENCE [LARGE SCALE GENOMIC DNA]</scope>
    <source>
        <strain evidence="3 4">CFH S0262</strain>
    </source>
</reference>
<organism evidence="3 4">
    <name type="scientific">Prescottella agglutinans</name>
    <dbReference type="NCBI Taxonomy" id="1644129"/>
    <lineage>
        <taxon>Bacteria</taxon>
        <taxon>Bacillati</taxon>
        <taxon>Actinomycetota</taxon>
        <taxon>Actinomycetes</taxon>
        <taxon>Mycobacteriales</taxon>
        <taxon>Nocardiaceae</taxon>
        <taxon>Prescottella</taxon>
    </lineage>
</organism>
<dbReference type="RefSeq" id="WP_280758604.1">
    <property type="nucleotide sequence ID" value="NZ_JARXVC010000001.1"/>
</dbReference>
<name>A0ABT6M4I5_9NOCA</name>
<feature type="compositionally biased region" description="Low complexity" evidence="1">
    <location>
        <begin position="338"/>
        <end position="348"/>
    </location>
</feature>
<dbReference type="Proteomes" id="UP001160334">
    <property type="component" value="Unassembled WGS sequence"/>
</dbReference>
<dbReference type="Pfam" id="PF02720">
    <property type="entry name" value="DUF222"/>
    <property type="match status" value="1"/>
</dbReference>
<feature type="region of interest" description="Disordered" evidence="1">
    <location>
        <begin position="325"/>
        <end position="384"/>
    </location>
</feature>
<dbReference type="CDD" id="cd00085">
    <property type="entry name" value="HNHc"/>
    <property type="match status" value="1"/>
</dbReference>
<dbReference type="EMBL" id="JARXVC010000001">
    <property type="protein sequence ID" value="MDH6279226.1"/>
    <property type="molecule type" value="Genomic_DNA"/>
</dbReference>
<evidence type="ECO:0000256" key="1">
    <source>
        <dbReference type="SAM" id="MobiDB-lite"/>
    </source>
</evidence>
<evidence type="ECO:0000313" key="4">
    <source>
        <dbReference type="Proteomes" id="UP001160334"/>
    </source>
</evidence>
<dbReference type="InterPro" id="IPR003870">
    <property type="entry name" value="DUF222"/>
</dbReference>
<keyword evidence="4" id="KW-1185">Reference proteome</keyword>
<gene>
    <name evidence="3" type="ORF">M2280_000431</name>
</gene>
<dbReference type="Gene3D" id="1.10.30.50">
    <property type="match status" value="1"/>
</dbReference>